<feature type="region of interest" description="Disordered" evidence="1">
    <location>
        <begin position="108"/>
        <end position="133"/>
    </location>
</feature>
<evidence type="ECO:0000256" key="1">
    <source>
        <dbReference type="SAM" id="MobiDB-lite"/>
    </source>
</evidence>
<organism evidence="2 3">
    <name type="scientific">Fodinicurvata halophila</name>
    <dbReference type="NCBI Taxonomy" id="1419723"/>
    <lineage>
        <taxon>Bacteria</taxon>
        <taxon>Pseudomonadati</taxon>
        <taxon>Pseudomonadota</taxon>
        <taxon>Alphaproteobacteria</taxon>
        <taxon>Rhodospirillales</taxon>
        <taxon>Rhodovibrionaceae</taxon>
        <taxon>Fodinicurvata</taxon>
    </lineage>
</organism>
<sequence>MSVGVTGNPQRGEVVLTLQGRHHRLRPTFAFVARAEAALGPLPDLAERLVAGQGWRIGEVVTLLALALEEGPEALSEPEIEDRLLRAGAARLLPVAAQLLIQALAGEEQEGGGSAEAAPGKPEDMTGASTGAA</sequence>
<proteinExistence type="predicted"/>
<name>A0ABV8UPB1_9PROT</name>
<dbReference type="Proteomes" id="UP001595799">
    <property type="component" value="Unassembled WGS sequence"/>
</dbReference>
<gene>
    <name evidence="2" type="ORF">ACFOW6_15965</name>
</gene>
<reference evidence="3" key="1">
    <citation type="journal article" date="2019" name="Int. J. Syst. Evol. Microbiol.">
        <title>The Global Catalogue of Microorganisms (GCM) 10K type strain sequencing project: providing services to taxonomists for standard genome sequencing and annotation.</title>
        <authorList>
            <consortium name="The Broad Institute Genomics Platform"/>
            <consortium name="The Broad Institute Genome Sequencing Center for Infectious Disease"/>
            <person name="Wu L."/>
            <person name="Ma J."/>
        </authorList>
    </citation>
    <scope>NUCLEOTIDE SEQUENCE [LARGE SCALE GENOMIC DNA]</scope>
    <source>
        <strain evidence="3">CECT 8472</strain>
    </source>
</reference>
<comment type="caution">
    <text evidence="2">The sequence shown here is derived from an EMBL/GenBank/DDBJ whole genome shotgun (WGS) entry which is preliminary data.</text>
</comment>
<protein>
    <submittedName>
        <fullName evidence="2">GTA-gp10 family protein</fullName>
    </submittedName>
</protein>
<dbReference type="RefSeq" id="WP_382423419.1">
    <property type="nucleotide sequence ID" value="NZ_JBHSCW010000010.1"/>
</dbReference>
<dbReference type="InterPro" id="IPR021791">
    <property type="entry name" value="Phage_TAC_11"/>
</dbReference>
<evidence type="ECO:0000313" key="2">
    <source>
        <dbReference type="EMBL" id="MFC4353045.1"/>
    </source>
</evidence>
<dbReference type="EMBL" id="JBHSCW010000010">
    <property type="protein sequence ID" value="MFC4353045.1"/>
    <property type="molecule type" value="Genomic_DNA"/>
</dbReference>
<evidence type="ECO:0000313" key="3">
    <source>
        <dbReference type="Proteomes" id="UP001595799"/>
    </source>
</evidence>
<dbReference type="Pfam" id="PF11836">
    <property type="entry name" value="Phage_TAC_11"/>
    <property type="match status" value="1"/>
</dbReference>
<keyword evidence="3" id="KW-1185">Reference proteome</keyword>
<accession>A0ABV8UPB1</accession>